<dbReference type="Gene3D" id="2.170.220.10">
    <property type="match status" value="1"/>
</dbReference>
<keyword evidence="3 8" id="KW-0436">Ligase</keyword>
<comment type="similarity">
    <text evidence="1 8">Belongs to the class-I aminoacyl-tRNA synthetase family.</text>
</comment>
<dbReference type="PRINTS" id="PR01041">
    <property type="entry name" value="TRNASYNTHMET"/>
</dbReference>
<dbReference type="InterPro" id="IPR014758">
    <property type="entry name" value="Met-tRNA_synth"/>
</dbReference>
<feature type="region of interest" description="Disordered" evidence="9">
    <location>
        <begin position="569"/>
        <end position="593"/>
    </location>
</feature>
<dbReference type="EC" id="6.1.1.10" evidence="2"/>
<protein>
    <recommendedName>
        <fullName evidence="2">methionine--tRNA ligase</fullName>
        <ecNumber evidence="2">6.1.1.10</ecNumber>
    </recommendedName>
</protein>
<organism evidence="11 12">
    <name type="scientific">Humicola insolens</name>
    <name type="common">Soft-rot fungus</name>
    <dbReference type="NCBI Taxonomy" id="85995"/>
    <lineage>
        <taxon>Eukaryota</taxon>
        <taxon>Fungi</taxon>
        <taxon>Dikarya</taxon>
        <taxon>Ascomycota</taxon>
        <taxon>Pezizomycotina</taxon>
        <taxon>Sordariomycetes</taxon>
        <taxon>Sordariomycetidae</taxon>
        <taxon>Sordariales</taxon>
        <taxon>Chaetomiaceae</taxon>
        <taxon>Mycothermus</taxon>
    </lineage>
</organism>
<dbReference type="InterPro" id="IPR015413">
    <property type="entry name" value="Methionyl/Leucyl_tRNA_Synth"/>
</dbReference>
<dbReference type="CDD" id="cd00814">
    <property type="entry name" value="MetRS_core"/>
    <property type="match status" value="1"/>
</dbReference>
<dbReference type="InterPro" id="IPR014729">
    <property type="entry name" value="Rossmann-like_a/b/a_fold"/>
</dbReference>
<dbReference type="NCBIfam" id="TIGR00398">
    <property type="entry name" value="metG"/>
    <property type="match status" value="1"/>
</dbReference>
<evidence type="ECO:0000256" key="9">
    <source>
        <dbReference type="SAM" id="MobiDB-lite"/>
    </source>
</evidence>
<keyword evidence="5 8" id="KW-0067">ATP-binding</keyword>
<dbReference type="EMBL" id="JAZGSY010000181">
    <property type="protein sequence ID" value="KAL1838997.1"/>
    <property type="molecule type" value="Genomic_DNA"/>
</dbReference>
<comment type="caution">
    <text evidence="11">The sequence shown here is derived from an EMBL/GenBank/DDBJ whole genome shotgun (WGS) entry which is preliminary data.</text>
</comment>
<feature type="domain" description="Methionyl/Leucyl tRNA synthetase" evidence="10">
    <location>
        <begin position="1"/>
        <end position="350"/>
    </location>
</feature>
<reference evidence="11 12" key="1">
    <citation type="journal article" date="2024" name="Commun. Biol.">
        <title>Comparative genomic analysis of thermophilic fungi reveals convergent evolutionary adaptations and gene losses.</title>
        <authorList>
            <person name="Steindorff A.S."/>
            <person name="Aguilar-Pontes M.V."/>
            <person name="Robinson A.J."/>
            <person name="Andreopoulos B."/>
            <person name="LaButti K."/>
            <person name="Kuo A."/>
            <person name="Mondo S."/>
            <person name="Riley R."/>
            <person name="Otillar R."/>
            <person name="Haridas S."/>
            <person name="Lipzen A."/>
            <person name="Grimwood J."/>
            <person name="Schmutz J."/>
            <person name="Clum A."/>
            <person name="Reid I.D."/>
            <person name="Moisan M.C."/>
            <person name="Butler G."/>
            <person name="Nguyen T.T.M."/>
            <person name="Dewar K."/>
            <person name="Conant G."/>
            <person name="Drula E."/>
            <person name="Henrissat B."/>
            <person name="Hansel C."/>
            <person name="Singer S."/>
            <person name="Hutchinson M.I."/>
            <person name="de Vries R.P."/>
            <person name="Natvig D.O."/>
            <person name="Powell A.J."/>
            <person name="Tsang A."/>
            <person name="Grigoriev I.V."/>
        </authorList>
    </citation>
    <scope>NUCLEOTIDE SEQUENCE [LARGE SCALE GENOMIC DNA]</scope>
    <source>
        <strain evidence="11 12">CBS 620.91</strain>
    </source>
</reference>
<dbReference type="Proteomes" id="UP001583172">
    <property type="component" value="Unassembled WGS sequence"/>
</dbReference>
<keyword evidence="12" id="KW-1185">Reference proteome</keyword>
<dbReference type="Pfam" id="PF09334">
    <property type="entry name" value="tRNA-synt_1g"/>
    <property type="match status" value="1"/>
</dbReference>
<evidence type="ECO:0000256" key="1">
    <source>
        <dbReference type="ARBA" id="ARBA00005594"/>
    </source>
</evidence>
<accession>A0ABR3VBX3</accession>
<dbReference type="PANTHER" id="PTHR43326:SF1">
    <property type="entry name" value="METHIONINE--TRNA LIGASE, MITOCHONDRIAL"/>
    <property type="match status" value="1"/>
</dbReference>
<proteinExistence type="inferred from homology"/>
<dbReference type="InterPro" id="IPR033911">
    <property type="entry name" value="MetRS_core"/>
</dbReference>
<dbReference type="SUPFAM" id="SSF47323">
    <property type="entry name" value="Anticodon-binding domain of a subclass of class I aminoacyl-tRNA synthetases"/>
    <property type="match status" value="1"/>
</dbReference>
<gene>
    <name evidence="11" type="ORF">VTJ49DRAFT_2008</name>
</gene>
<evidence type="ECO:0000313" key="11">
    <source>
        <dbReference type="EMBL" id="KAL1838997.1"/>
    </source>
</evidence>
<dbReference type="PANTHER" id="PTHR43326">
    <property type="entry name" value="METHIONYL-TRNA SYNTHETASE"/>
    <property type="match status" value="1"/>
</dbReference>
<dbReference type="InterPro" id="IPR023457">
    <property type="entry name" value="Met-tRNA_synth_2"/>
</dbReference>
<dbReference type="InterPro" id="IPR009080">
    <property type="entry name" value="tRNAsynth_Ia_anticodon-bd"/>
</dbReference>
<sequence>MYSMVLADVLKRWQTLLGNRAILSTGTDEHGIKVQQAAALAEMAPKEFCDVNADKFEELAELSNINYDRFIRTTDPDHIQAVEHVWLLLQEKGLIYETKHEGWYSVSDECFYPESQLIRHQDRFTGAVYMASAETKNKVEWVEEKNYCFRMKELQGRLLDFYSNNADWIQPASRMGEVVSWVKNNLEDLSISRPVQRLSWGIRVPDDPSQTIYVWVDALINYLTVAGFPNWTPGESHVGGWPADVHIIGKDILRFHCVYWPALLLALDLPMPKNVLVHSHWTLNKRKMSKSLGNVVNPLHAINRWGIDTVRFYLLSEGGIADDADYSNNVLVAKYKKHLQWGFGNLIARVTRAKAWNVRDLVTKAFSTDAGRPENFTGALKDVIASLEVTLGNLPSDVATDMEKLNPVHAIRKILEAGGSINEFLSQTEPWKLAKSQNPTDQLAANEVLFMAAEGLRISSILLQPFLPEKAAQMLDTLGVAPDRRSFAHAVLRADPDYGVPFIDPGRTREDGVFPPLIEESDFDFGEPAIQEATASEPLTLEEEYENQQSWRASHDKLTFIVCLPLSEDAPNNNDTTTTTTAAATDSTSPTAPNPTAQLLVRAGQDDVPARMVGDVNLFLYPYEPEDALVSLSTPLPTAPEFVVGEIDVMIADPGHRKRGLGRGAVRALVQITIW</sequence>
<evidence type="ECO:0000256" key="7">
    <source>
        <dbReference type="ARBA" id="ARBA00023146"/>
    </source>
</evidence>
<dbReference type="Gene3D" id="1.10.730.10">
    <property type="entry name" value="Isoleucyl-tRNA Synthetase, Domain 1"/>
    <property type="match status" value="1"/>
</dbReference>
<keyword evidence="4 8" id="KW-0547">Nucleotide-binding</keyword>
<name>A0ABR3VBX3_HUMIN</name>
<keyword evidence="6 8" id="KW-0648">Protein biosynthesis</keyword>
<evidence type="ECO:0000256" key="5">
    <source>
        <dbReference type="ARBA" id="ARBA00022840"/>
    </source>
</evidence>
<evidence type="ECO:0000256" key="8">
    <source>
        <dbReference type="RuleBase" id="RU363039"/>
    </source>
</evidence>
<dbReference type="Gene3D" id="3.40.630.30">
    <property type="match status" value="1"/>
</dbReference>
<evidence type="ECO:0000256" key="4">
    <source>
        <dbReference type="ARBA" id="ARBA00022741"/>
    </source>
</evidence>
<keyword evidence="7 8" id="KW-0030">Aminoacyl-tRNA synthetase</keyword>
<evidence type="ECO:0000256" key="6">
    <source>
        <dbReference type="ARBA" id="ARBA00022917"/>
    </source>
</evidence>
<evidence type="ECO:0000313" key="12">
    <source>
        <dbReference type="Proteomes" id="UP001583172"/>
    </source>
</evidence>
<dbReference type="SUPFAM" id="SSF52374">
    <property type="entry name" value="Nucleotidylyl transferase"/>
    <property type="match status" value="1"/>
</dbReference>
<evidence type="ECO:0000259" key="10">
    <source>
        <dbReference type="Pfam" id="PF09334"/>
    </source>
</evidence>
<evidence type="ECO:0000256" key="3">
    <source>
        <dbReference type="ARBA" id="ARBA00022598"/>
    </source>
</evidence>
<dbReference type="Gene3D" id="3.40.50.620">
    <property type="entry name" value="HUPs"/>
    <property type="match status" value="1"/>
</dbReference>
<evidence type="ECO:0000256" key="2">
    <source>
        <dbReference type="ARBA" id="ARBA00012838"/>
    </source>
</evidence>